<name>A0ABM7WIX7_9ACTN</name>
<evidence type="ECO:0000256" key="3">
    <source>
        <dbReference type="ARBA" id="ARBA00022618"/>
    </source>
</evidence>
<dbReference type="Pfam" id="PF00589">
    <property type="entry name" value="Phage_integrase"/>
    <property type="match status" value="1"/>
</dbReference>
<dbReference type="InterPro" id="IPR010998">
    <property type="entry name" value="Integrase_recombinase_N"/>
</dbReference>
<keyword evidence="8 9" id="KW-0131">Cell cycle</keyword>
<dbReference type="InterPro" id="IPR023009">
    <property type="entry name" value="Tyrosine_recombinase_XerC/XerD"/>
</dbReference>
<keyword evidence="2 9" id="KW-0963">Cytoplasm</keyword>
<evidence type="ECO:0000256" key="7">
    <source>
        <dbReference type="ARBA" id="ARBA00023172"/>
    </source>
</evidence>
<evidence type="ECO:0000259" key="11">
    <source>
        <dbReference type="PROSITE" id="PS51900"/>
    </source>
</evidence>
<gene>
    <name evidence="12" type="primary">xerD_1</name>
    <name evidence="9" type="synonym">xerC</name>
    <name evidence="12" type="ORF">CE91St30_16060</name>
</gene>
<dbReference type="Gene3D" id="1.10.443.10">
    <property type="entry name" value="Intergrase catalytic core"/>
    <property type="match status" value="1"/>
</dbReference>
<evidence type="ECO:0000313" key="13">
    <source>
        <dbReference type="Proteomes" id="UP001320544"/>
    </source>
</evidence>
<evidence type="ECO:0000259" key="10">
    <source>
        <dbReference type="PROSITE" id="PS51898"/>
    </source>
</evidence>
<feature type="active site" evidence="9">
    <location>
        <position position="186"/>
    </location>
</feature>
<proteinExistence type="inferred from homology"/>
<evidence type="ECO:0000256" key="8">
    <source>
        <dbReference type="ARBA" id="ARBA00023306"/>
    </source>
</evidence>
<comment type="function">
    <text evidence="9">Site-specific tyrosine recombinase, which acts by catalyzing the cutting and rejoining of the recombining DNA molecules. The XerC-XerD complex is essential to convert dimers of the bacterial chromosome into monomers to permit their segregation at cell division. It also contributes to the segregational stability of plasmids.</text>
</comment>
<keyword evidence="13" id="KW-1185">Reference proteome</keyword>
<feature type="active site" description="O-(3'-phospho-DNA)-tyrosine intermediate" evidence="9">
    <location>
        <position position="292"/>
    </location>
</feature>
<dbReference type="PANTHER" id="PTHR30349">
    <property type="entry name" value="PHAGE INTEGRASE-RELATED"/>
    <property type="match status" value="1"/>
</dbReference>
<dbReference type="NCBIfam" id="NF001399">
    <property type="entry name" value="PRK00283.1"/>
    <property type="match status" value="1"/>
</dbReference>
<dbReference type="SUPFAM" id="SSF56349">
    <property type="entry name" value="DNA breaking-rejoining enzymes"/>
    <property type="match status" value="1"/>
</dbReference>
<comment type="similarity">
    <text evidence="9">Belongs to the 'phage' integrase family. XerC subfamily.</text>
</comment>
<dbReference type="EMBL" id="AP025564">
    <property type="protein sequence ID" value="BDE96273.1"/>
    <property type="molecule type" value="Genomic_DNA"/>
</dbReference>
<dbReference type="InterPro" id="IPR011010">
    <property type="entry name" value="DNA_brk_join_enz"/>
</dbReference>
<sequence>MAEASDGPALAFAEAYLETMRVERNVSPNTLRAYRNDILDFLRWADRNNMNALETTHRQLRLYLGELDRAQYSRTTINRKLSSLRGYFGWMCATGAIAEDPAGVMQGPKQPKSLPHTIKPADMAKILTVHGAKDLSGNPREQSFSDMRDQALLELLYACGTRISEASGLLIANVDLKNSQVKLFGKGSKERIVPIHELAASSMARYFHFGRPKLLNGGQCEFFFVSTRGNRMGTDAMRKMFKATLRAAGVDETLSPHDMRHTFATDLLGGGADLRSVQEMLGHASLSTTQIYTHLSPDRLKEVHGQAHPRSGR</sequence>
<accession>A0ABM7WIX7</accession>
<dbReference type="Proteomes" id="UP001320544">
    <property type="component" value="Chromosome"/>
</dbReference>
<evidence type="ECO:0000256" key="5">
    <source>
        <dbReference type="ARBA" id="ARBA00022908"/>
    </source>
</evidence>
<feature type="active site" evidence="9">
    <location>
        <position position="162"/>
    </location>
</feature>
<keyword evidence="5 9" id="KW-0229">DNA integration</keyword>
<dbReference type="InterPro" id="IPR002104">
    <property type="entry name" value="Integrase_catalytic"/>
</dbReference>
<keyword evidence="7 9" id="KW-0233">DNA recombination</keyword>
<organism evidence="12 13">
    <name type="scientific">Raoultibacter timonensis</name>
    <dbReference type="NCBI Taxonomy" id="1907662"/>
    <lineage>
        <taxon>Bacteria</taxon>
        <taxon>Bacillati</taxon>
        <taxon>Actinomycetota</taxon>
        <taxon>Coriobacteriia</taxon>
        <taxon>Eggerthellales</taxon>
        <taxon>Eggerthellaceae</taxon>
        <taxon>Raoultibacter</taxon>
    </lineage>
</organism>
<evidence type="ECO:0000256" key="9">
    <source>
        <dbReference type="HAMAP-Rule" id="MF_01808"/>
    </source>
</evidence>
<dbReference type="Pfam" id="PF02899">
    <property type="entry name" value="Phage_int_SAM_1"/>
    <property type="match status" value="1"/>
</dbReference>
<feature type="domain" description="Tyr recombinase" evidence="10">
    <location>
        <begin position="122"/>
        <end position="305"/>
    </location>
</feature>
<feature type="active site" evidence="9">
    <location>
        <position position="283"/>
    </location>
</feature>
<evidence type="ECO:0000256" key="6">
    <source>
        <dbReference type="ARBA" id="ARBA00023125"/>
    </source>
</evidence>
<dbReference type="InterPro" id="IPR050090">
    <property type="entry name" value="Tyrosine_recombinase_XerCD"/>
</dbReference>
<comment type="subunit">
    <text evidence="9">Forms a cyclic heterotetrameric complex composed of two molecules of XerC and two molecules of XerD.</text>
</comment>
<keyword evidence="6 9" id="KW-0238">DNA-binding</keyword>
<keyword evidence="3 9" id="KW-0132">Cell division</keyword>
<dbReference type="Gene3D" id="1.10.150.130">
    <property type="match status" value="1"/>
</dbReference>
<feature type="active site" evidence="9">
    <location>
        <position position="260"/>
    </location>
</feature>
<feature type="active site" evidence="9">
    <location>
        <position position="257"/>
    </location>
</feature>
<protein>
    <recommendedName>
        <fullName evidence="9">Tyrosine recombinase XerC</fullName>
    </recommendedName>
</protein>
<dbReference type="HAMAP" id="MF_01808">
    <property type="entry name" value="Recomb_XerC_XerD"/>
    <property type="match status" value="1"/>
</dbReference>
<evidence type="ECO:0000256" key="4">
    <source>
        <dbReference type="ARBA" id="ARBA00022829"/>
    </source>
</evidence>
<dbReference type="InterPro" id="IPR044068">
    <property type="entry name" value="CB"/>
</dbReference>
<evidence type="ECO:0000256" key="1">
    <source>
        <dbReference type="ARBA" id="ARBA00004496"/>
    </source>
</evidence>
<dbReference type="PANTHER" id="PTHR30349:SF77">
    <property type="entry name" value="TYROSINE RECOMBINASE XERC"/>
    <property type="match status" value="1"/>
</dbReference>
<evidence type="ECO:0000313" key="12">
    <source>
        <dbReference type="EMBL" id="BDE96273.1"/>
    </source>
</evidence>
<dbReference type="PROSITE" id="PS51900">
    <property type="entry name" value="CB"/>
    <property type="match status" value="1"/>
</dbReference>
<dbReference type="RefSeq" id="WP_244412540.1">
    <property type="nucleotide sequence ID" value="NZ_AP025564.1"/>
</dbReference>
<dbReference type="PROSITE" id="PS51898">
    <property type="entry name" value="TYR_RECOMBINASE"/>
    <property type="match status" value="1"/>
</dbReference>
<dbReference type="InterPro" id="IPR013762">
    <property type="entry name" value="Integrase-like_cat_sf"/>
</dbReference>
<reference evidence="12 13" key="1">
    <citation type="submission" date="2022-01" db="EMBL/GenBank/DDBJ databases">
        <title>Novel bile acid biosynthetic pathways are enriched in the microbiome of centenarians.</title>
        <authorList>
            <person name="Sato Y."/>
            <person name="Atarashi K."/>
            <person name="Plichta R.D."/>
            <person name="Arai Y."/>
            <person name="Sasajima S."/>
            <person name="Kearney M.S."/>
            <person name="Suda W."/>
            <person name="Takeshita K."/>
            <person name="Sasaki T."/>
            <person name="Okamoto S."/>
            <person name="Skelly N.A."/>
            <person name="Okamura Y."/>
            <person name="Vlamakis H."/>
            <person name="Li Y."/>
            <person name="Tanoue T."/>
            <person name="Takei H."/>
            <person name="Nittono H."/>
            <person name="Narushima S."/>
            <person name="Irie J."/>
            <person name="Itoh H."/>
            <person name="Moriya K."/>
            <person name="Sugiura Y."/>
            <person name="Suematsu M."/>
            <person name="Moritoki N."/>
            <person name="Shibata S."/>
            <person name="Littman R.D."/>
            <person name="Fischbach A.M."/>
            <person name="Uwamino Y."/>
            <person name="Inoue T."/>
            <person name="Honda A."/>
            <person name="Hattori M."/>
            <person name="Murai T."/>
            <person name="Xavier J.R."/>
            <person name="Hirose N."/>
            <person name="Honda K."/>
        </authorList>
    </citation>
    <scope>NUCLEOTIDE SEQUENCE [LARGE SCALE GENOMIC DNA]</scope>
    <source>
        <strain evidence="12 13">CE91-St30</strain>
    </source>
</reference>
<dbReference type="InterPro" id="IPR004107">
    <property type="entry name" value="Integrase_SAM-like_N"/>
</dbReference>
<dbReference type="CDD" id="cd00798">
    <property type="entry name" value="INT_XerDC_C"/>
    <property type="match status" value="1"/>
</dbReference>
<keyword evidence="4 9" id="KW-0159">Chromosome partition</keyword>
<evidence type="ECO:0000256" key="2">
    <source>
        <dbReference type="ARBA" id="ARBA00022490"/>
    </source>
</evidence>
<feature type="domain" description="Core-binding (CB)" evidence="11">
    <location>
        <begin position="7"/>
        <end position="92"/>
    </location>
</feature>
<comment type="subcellular location">
    <subcellularLocation>
        <location evidence="1 9">Cytoplasm</location>
    </subcellularLocation>
</comment>